<feature type="domain" description="ABC transmembrane type-1" evidence="8">
    <location>
        <begin position="63"/>
        <end position="256"/>
    </location>
</feature>
<dbReference type="PANTHER" id="PTHR32243:SF18">
    <property type="entry name" value="INNER MEMBRANE ABC TRANSPORTER PERMEASE PROTEIN YCJP"/>
    <property type="match status" value="1"/>
</dbReference>
<feature type="transmembrane region" description="Helical" evidence="7">
    <location>
        <begin position="179"/>
        <end position="200"/>
    </location>
</feature>
<feature type="transmembrane region" description="Helical" evidence="7">
    <location>
        <begin position="235"/>
        <end position="256"/>
    </location>
</feature>
<dbReference type="PROSITE" id="PS50928">
    <property type="entry name" value="ABC_TM1"/>
    <property type="match status" value="1"/>
</dbReference>
<feature type="transmembrane region" description="Helical" evidence="7">
    <location>
        <begin position="98"/>
        <end position="119"/>
    </location>
</feature>
<dbReference type="Gene3D" id="1.10.3720.10">
    <property type="entry name" value="MetI-like"/>
    <property type="match status" value="1"/>
</dbReference>
<feature type="transmembrane region" description="Helical" evidence="7">
    <location>
        <begin position="131"/>
        <end position="150"/>
    </location>
</feature>
<dbReference type="GO" id="GO:0055085">
    <property type="term" value="P:transmembrane transport"/>
    <property type="evidence" value="ECO:0007669"/>
    <property type="project" value="InterPro"/>
</dbReference>
<evidence type="ECO:0000259" key="8">
    <source>
        <dbReference type="PROSITE" id="PS50928"/>
    </source>
</evidence>
<keyword evidence="3" id="KW-1003">Cell membrane</keyword>
<dbReference type="GO" id="GO:0005886">
    <property type="term" value="C:plasma membrane"/>
    <property type="evidence" value="ECO:0007669"/>
    <property type="project" value="UniProtKB-SubCell"/>
</dbReference>
<dbReference type="InterPro" id="IPR000515">
    <property type="entry name" value="MetI-like"/>
</dbReference>
<evidence type="ECO:0000313" key="10">
    <source>
        <dbReference type="Proteomes" id="UP000190797"/>
    </source>
</evidence>
<gene>
    <name evidence="9" type="ORF">BKM31_34815</name>
</gene>
<dbReference type="InterPro" id="IPR035906">
    <property type="entry name" value="MetI-like_sf"/>
</dbReference>
<evidence type="ECO:0000256" key="1">
    <source>
        <dbReference type="ARBA" id="ARBA00004651"/>
    </source>
</evidence>
<evidence type="ECO:0000256" key="2">
    <source>
        <dbReference type="ARBA" id="ARBA00022448"/>
    </source>
</evidence>
<reference evidence="10" key="1">
    <citation type="journal article" date="2017" name="Med. Chem. Commun.">
        <title>Nonomuraea sp. ATCC 55076 harbours the largest actinomycete chromosome to date and the kistamicin biosynthetic gene cluster.</title>
        <authorList>
            <person name="Nazari B."/>
            <person name="Forneris C.C."/>
            <person name="Gibson M.I."/>
            <person name="Moon K."/>
            <person name="Schramma K.R."/>
            <person name="Seyedsayamdost M.R."/>
        </authorList>
    </citation>
    <scope>NUCLEOTIDE SEQUENCE [LARGE SCALE GENOMIC DNA]</scope>
    <source>
        <strain evidence="10">ATCC 55076</strain>
    </source>
</reference>
<proteinExistence type="inferred from homology"/>
<evidence type="ECO:0000256" key="7">
    <source>
        <dbReference type="RuleBase" id="RU363032"/>
    </source>
</evidence>
<evidence type="ECO:0000256" key="3">
    <source>
        <dbReference type="ARBA" id="ARBA00022475"/>
    </source>
</evidence>
<evidence type="ECO:0000313" key="9">
    <source>
        <dbReference type="EMBL" id="AQZ65948.1"/>
    </source>
</evidence>
<dbReference type="SUPFAM" id="SSF161098">
    <property type="entry name" value="MetI-like"/>
    <property type="match status" value="1"/>
</dbReference>
<dbReference type="KEGG" id="noa:BKM31_34815"/>
<name>A0A1V0A6W6_9ACTN</name>
<keyword evidence="6 7" id="KW-0472">Membrane</keyword>
<dbReference type="CDD" id="cd06261">
    <property type="entry name" value="TM_PBP2"/>
    <property type="match status" value="1"/>
</dbReference>
<dbReference type="STRING" id="1909395.BKM31_34815"/>
<dbReference type="AlphaFoldDB" id="A0A1V0A6W6"/>
<keyword evidence="4 7" id="KW-0812">Transmembrane</keyword>
<protein>
    <submittedName>
        <fullName evidence="9">Sugar ABC transporter permease</fullName>
    </submittedName>
</protein>
<evidence type="ECO:0000256" key="4">
    <source>
        <dbReference type="ARBA" id="ARBA00022692"/>
    </source>
</evidence>
<comment type="similarity">
    <text evidence="7">Belongs to the binding-protein-dependent transport system permease family.</text>
</comment>
<dbReference type="PANTHER" id="PTHR32243">
    <property type="entry name" value="MALTOSE TRANSPORT SYSTEM PERMEASE-RELATED"/>
    <property type="match status" value="1"/>
</dbReference>
<keyword evidence="10" id="KW-1185">Reference proteome</keyword>
<organism evidence="9 10">
    <name type="scientific">[Actinomadura] parvosata subsp. kistnae</name>
    <dbReference type="NCBI Taxonomy" id="1909395"/>
    <lineage>
        <taxon>Bacteria</taxon>
        <taxon>Bacillati</taxon>
        <taxon>Actinomycetota</taxon>
        <taxon>Actinomycetes</taxon>
        <taxon>Streptosporangiales</taxon>
        <taxon>Streptosporangiaceae</taxon>
        <taxon>Nonomuraea</taxon>
    </lineage>
</organism>
<dbReference type="Pfam" id="PF00528">
    <property type="entry name" value="BPD_transp_1"/>
    <property type="match status" value="1"/>
</dbReference>
<dbReference type="InterPro" id="IPR050901">
    <property type="entry name" value="BP-dep_ABC_trans_perm"/>
</dbReference>
<sequence>MHVWRRAGTIGIALYCLVPFYWMVVSSFRRTADIHDTTPLPSPWSLESYEAVFAADMGFGRSLLNSLVVAGVTTAVTLLVGTLAAYALARLSFRGKNVVLALVIAVSMFPGALLIVPLLKLFTAIGWINTYQAMIVPSMSFALPLTIWNLTTFFRQLPYELEQAAMIDGCTPFAAFRRVMLPLAAPGVFTTAILAFIATWNEFIIAVTMVNDQERQTATVRIAQFTGAAKFDTPFGTQMAAGVLVTLPLVLLVLFFQRRIVAGLTAGALK</sequence>
<comment type="subcellular location">
    <subcellularLocation>
        <location evidence="1 7">Cell membrane</location>
        <topology evidence="1 7">Multi-pass membrane protein</topology>
    </subcellularLocation>
</comment>
<feature type="transmembrane region" description="Helical" evidence="7">
    <location>
        <begin position="63"/>
        <end position="86"/>
    </location>
</feature>
<accession>A0A1V0A6W6</accession>
<keyword evidence="5 7" id="KW-1133">Transmembrane helix</keyword>
<dbReference type="OrthoDB" id="9794684at2"/>
<evidence type="ECO:0000256" key="6">
    <source>
        <dbReference type="ARBA" id="ARBA00023136"/>
    </source>
</evidence>
<evidence type="ECO:0000256" key="5">
    <source>
        <dbReference type="ARBA" id="ARBA00022989"/>
    </source>
</evidence>
<dbReference type="Proteomes" id="UP000190797">
    <property type="component" value="Chromosome"/>
</dbReference>
<feature type="transmembrane region" description="Helical" evidence="7">
    <location>
        <begin position="7"/>
        <end position="24"/>
    </location>
</feature>
<keyword evidence="2 7" id="KW-0813">Transport</keyword>
<dbReference type="EMBL" id="CP017717">
    <property type="protein sequence ID" value="AQZ65948.1"/>
    <property type="molecule type" value="Genomic_DNA"/>
</dbReference>